<organism evidence="7 8">
    <name type="scientific">Letharia lupina</name>
    <dbReference type="NCBI Taxonomy" id="560253"/>
    <lineage>
        <taxon>Eukaryota</taxon>
        <taxon>Fungi</taxon>
        <taxon>Dikarya</taxon>
        <taxon>Ascomycota</taxon>
        <taxon>Pezizomycotina</taxon>
        <taxon>Lecanoromycetes</taxon>
        <taxon>OSLEUM clade</taxon>
        <taxon>Lecanoromycetidae</taxon>
        <taxon>Lecanorales</taxon>
        <taxon>Lecanorineae</taxon>
        <taxon>Parmeliaceae</taxon>
        <taxon>Letharia</taxon>
    </lineage>
</organism>
<dbReference type="EMBL" id="JACCJB010000020">
    <property type="protein sequence ID" value="KAF6219088.1"/>
    <property type="molecule type" value="Genomic_DNA"/>
</dbReference>
<dbReference type="GeneID" id="59333319"/>
<keyword evidence="1" id="KW-0479">Metal-binding</keyword>
<keyword evidence="8" id="KW-1185">Reference proteome</keyword>
<dbReference type="Proteomes" id="UP000593566">
    <property type="component" value="Unassembled WGS sequence"/>
</dbReference>
<evidence type="ECO:0000256" key="1">
    <source>
        <dbReference type="ARBA" id="ARBA00022723"/>
    </source>
</evidence>
<dbReference type="GO" id="GO:0005737">
    <property type="term" value="C:cytoplasm"/>
    <property type="evidence" value="ECO:0007669"/>
    <property type="project" value="TreeGrafter"/>
</dbReference>
<gene>
    <name evidence="7" type="ORF">HO133_004913</name>
</gene>
<dbReference type="GO" id="GO:0008270">
    <property type="term" value="F:zinc ion binding"/>
    <property type="evidence" value="ECO:0007669"/>
    <property type="project" value="UniProtKB-KW"/>
</dbReference>
<dbReference type="PANTHER" id="PTHR15710">
    <property type="entry name" value="E3 UBIQUITIN-PROTEIN LIGASE PRAJA"/>
    <property type="match status" value="1"/>
</dbReference>
<evidence type="ECO:0000259" key="6">
    <source>
        <dbReference type="PROSITE" id="PS50089"/>
    </source>
</evidence>
<feature type="compositionally biased region" description="Basic and acidic residues" evidence="5">
    <location>
        <begin position="117"/>
        <end position="127"/>
    </location>
</feature>
<dbReference type="PROSITE" id="PS50089">
    <property type="entry name" value="ZF_RING_2"/>
    <property type="match status" value="1"/>
</dbReference>
<dbReference type="AlphaFoldDB" id="A0A8H6C8R7"/>
<keyword evidence="2 4" id="KW-0863">Zinc-finger</keyword>
<evidence type="ECO:0000256" key="5">
    <source>
        <dbReference type="SAM" id="MobiDB-lite"/>
    </source>
</evidence>
<dbReference type="SUPFAM" id="SSF57850">
    <property type="entry name" value="RING/U-box"/>
    <property type="match status" value="1"/>
</dbReference>
<evidence type="ECO:0000313" key="7">
    <source>
        <dbReference type="EMBL" id="KAF6219088.1"/>
    </source>
</evidence>
<name>A0A8H6C8R7_9LECA</name>
<evidence type="ECO:0000256" key="2">
    <source>
        <dbReference type="ARBA" id="ARBA00022771"/>
    </source>
</evidence>
<evidence type="ECO:0000256" key="3">
    <source>
        <dbReference type="ARBA" id="ARBA00022833"/>
    </source>
</evidence>
<dbReference type="GO" id="GO:0016567">
    <property type="term" value="P:protein ubiquitination"/>
    <property type="evidence" value="ECO:0007669"/>
    <property type="project" value="TreeGrafter"/>
</dbReference>
<reference evidence="7 8" key="1">
    <citation type="journal article" date="2020" name="Genomics">
        <title>Complete, high-quality genomes from long-read metagenomic sequencing of two wolf lichen thalli reveals enigmatic genome architecture.</title>
        <authorList>
            <person name="McKenzie S.K."/>
            <person name="Walston R.F."/>
            <person name="Allen J.L."/>
        </authorList>
    </citation>
    <scope>NUCLEOTIDE SEQUENCE [LARGE SCALE GENOMIC DNA]</scope>
    <source>
        <strain evidence="7">WasteWater1</strain>
    </source>
</reference>
<protein>
    <recommendedName>
        <fullName evidence="6">RING-type domain-containing protein</fullName>
    </recommendedName>
</protein>
<dbReference type="Pfam" id="PF13639">
    <property type="entry name" value="zf-RING_2"/>
    <property type="match status" value="1"/>
</dbReference>
<evidence type="ECO:0000313" key="8">
    <source>
        <dbReference type="Proteomes" id="UP000593566"/>
    </source>
</evidence>
<dbReference type="PANTHER" id="PTHR15710:SF243">
    <property type="entry name" value="E3 UBIQUITIN-PROTEIN LIGASE PRAJA-2 ISOFORM X1"/>
    <property type="match status" value="1"/>
</dbReference>
<proteinExistence type="predicted"/>
<dbReference type="GO" id="GO:0061630">
    <property type="term" value="F:ubiquitin protein ligase activity"/>
    <property type="evidence" value="ECO:0007669"/>
    <property type="project" value="TreeGrafter"/>
</dbReference>
<feature type="compositionally biased region" description="Acidic residues" evidence="5">
    <location>
        <begin position="128"/>
        <end position="147"/>
    </location>
</feature>
<feature type="domain" description="RING-type" evidence="6">
    <location>
        <begin position="25"/>
        <end position="75"/>
    </location>
</feature>
<dbReference type="RefSeq" id="XP_037148523.1">
    <property type="nucleotide sequence ID" value="XM_037295825.1"/>
</dbReference>
<feature type="region of interest" description="Disordered" evidence="5">
    <location>
        <begin position="92"/>
        <end position="147"/>
    </location>
</feature>
<feature type="compositionally biased region" description="Acidic residues" evidence="5">
    <location>
        <begin position="98"/>
        <end position="115"/>
    </location>
</feature>
<evidence type="ECO:0000256" key="4">
    <source>
        <dbReference type="PROSITE-ProRule" id="PRU00175"/>
    </source>
</evidence>
<accession>A0A8H6C8R7</accession>
<dbReference type="Gene3D" id="3.30.40.10">
    <property type="entry name" value="Zinc/RING finger domain, C3HC4 (zinc finger)"/>
    <property type="match status" value="1"/>
</dbReference>
<comment type="caution">
    <text evidence="7">The sequence shown here is derived from an EMBL/GenBank/DDBJ whole genome shotgun (WGS) entry which is preliminary data.</text>
</comment>
<dbReference type="InterPro" id="IPR013083">
    <property type="entry name" value="Znf_RING/FYVE/PHD"/>
</dbReference>
<sequence length="147" mass="17043">MDRKQFVSQLLRRENSVQVEEGQECLICKEEYGARSSETETAERQIRLPCNPKHTVGSKCITAWLQAHNTCPVCRYEFFPAERSDKERAERLYIGFADNDDSSDEGEDTDDDYFSDEGGKTDDKDENMSDEDSEQDDEYDKDDNEKQ</sequence>
<dbReference type="InterPro" id="IPR001841">
    <property type="entry name" value="Znf_RING"/>
</dbReference>
<keyword evidence="3" id="KW-0862">Zinc</keyword>